<organism evidence="1 2">
    <name type="scientific">Plectus sambesii</name>
    <dbReference type="NCBI Taxonomy" id="2011161"/>
    <lineage>
        <taxon>Eukaryota</taxon>
        <taxon>Metazoa</taxon>
        <taxon>Ecdysozoa</taxon>
        <taxon>Nematoda</taxon>
        <taxon>Chromadorea</taxon>
        <taxon>Plectida</taxon>
        <taxon>Plectina</taxon>
        <taxon>Plectoidea</taxon>
        <taxon>Plectidae</taxon>
        <taxon>Plectus</taxon>
    </lineage>
</organism>
<sequence>MSAPLERVRLNDLVLVGVATHLQFIDRIFQERVSRRFTQALRAANDVRPISLTIDKNKWIEGSPFTFVRINPFEEEGDKKTFRKQLSAPEERITDAFAVLFSRYKKLRHLTILAEPTDIVTESVLSLIAQAKLQPSELRHLNFSLDKAVNVDLRLIKAFSPLIRSLTLNCSLPTSEADSQKLWTSVAECINLQKLSFFPQNSIMRCSRDAPKSDTFSNAHLCECLKLRKVRYFRSGYGARSFNADWLTEAFKDNEKIRKLFIKDYNLRLNTFTAPSVLPIISRLSTIGLNFELIETPNEQESDILKILCALKKKGFPTVTQKMDYSTLSEVDLVEPVKDTKALEEALTFWLKTSDQTICLIKLCLVLFNHPIPIINTGLKILKDSAEFSSMIIEQKYEHTQLRWKNARIILSICNGKDDKPITIW</sequence>
<evidence type="ECO:0000313" key="1">
    <source>
        <dbReference type="Proteomes" id="UP000887566"/>
    </source>
</evidence>
<reference evidence="2" key="1">
    <citation type="submission" date="2022-11" db="UniProtKB">
        <authorList>
            <consortium name="WormBaseParasite"/>
        </authorList>
    </citation>
    <scope>IDENTIFICATION</scope>
</reference>
<protein>
    <submittedName>
        <fullName evidence="2">Uncharacterized protein</fullName>
    </submittedName>
</protein>
<proteinExistence type="predicted"/>
<dbReference type="Proteomes" id="UP000887566">
    <property type="component" value="Unplaced"/>
</dbReference>
<name>A0A914XD40_9BILA</name>
<accession>A0A914XD40</accession>
<dbReference type="WBParaSite" id="PSAMB.scaffold747size42120.g8381.t1">
    <property type="protein sequence ID" value="PSAMB.scaffold747size42120.g8381.t1"/>
    <property type="gene ID" value="PSAMB.scaffold747size42120.g8381"/>
</dbReference>
<evidence type="ECO:0000313" key="2">
    <source>
        <dbReference type="WBParaSite" id="PSAMB.scaffold747size42120.g8381.t1"/>
    </source>
</evidence>
<keyword evidence="1" id="KW-1185">Reference proteome</keyword>
<dbReference type="AlphaFoldDB" id="A0A914XD40"/>